<evidence type="ECO:0000259" key="1">
    <source>
        <dbReference type="PROSITE" id="PS51819"/>
    </source>
</evidence>
<gene>
    <name evidence="2" type="ORF">ACFPIE_16645</name>
</gene>
<dbReference type="PROSITE" id="PS51819">
    <property type="entry name" value="VOC"/>
    <property type="match status" value="1"/>
</dbReference>
<dbReference type="SUPFAM" id="SSF54593">
    <property type="entry name" value="Glyoxalase/Bleomycin resistance protein/Dihydroxybiphenyl dioxygenase"/>
    <property type="match status" value="1"/>
</dbReference>
<dbReference type="PANTHER" id="PTHR33993">
    <property type="entry name" value="GLYOXALASE-RELATED"/>
    <property type="match status" value="1"/>
</dbReference>
<reference evidence="3" key="1">
    <citation type="journal article" date="2019" name="Int. J. Syst. Evol. Microbiol.">
        <title>The Global Catalogue of Microorganisms (GCM) 10K type strain sequencing project: providing services to taxonomists for standard genome sequencing and annotation.</title>
        <authorList>
            <consortium name="The Broad Institute Genomics Platform"/>
            <consortium name="The Broad Institute Genome Sequencing Center for Infectious Disease"/>
            <person name="Wu L."/>
            <person name="Ma J."/>
        </authorList>
    </citation>
    <scope>NUCLEOTIDE SEQUENCE [LARGE SCALE GENOMIC DNA]</scope>
    <source>
        <strain evidence="3">JCM 12125</strain>
    </source>
</reference>
<dbReference type="Gene3D" id="3.10.180.10">
    <property type="entry name" value="2,3-Dihydroxybiphenyl 1,2-Dioxygenase, domain 1"/>
    <property type="match status" value="1"/>
</dbReference>
<dbReference type="InterPro" id="IPR037523">
    <property type="entry name" value="VOC_core"/>
</dbReference>
<dbReference type="RefSeq" id="WP_374036535.1">
    <property type="nucleotide sequence ID" value="NZ_CP169082.1"/>
</dbReference>
<dbReference type="InterPro" id="IPR029068">
    <property type="entry name" value="Glyas_Bleomycin-R_OHBP_Dase"/>
</dbReference>
<dbReference type="InterPro" id="IPR052164">
    <property type="entry name" value="Anthracycline_SecMetBiosynth"/>
</dbReference>
<accession>A0ABW0FW35</accession>
<evidence type="ECO:0000313" key="3">
    <source>
        <dbReference type="Proteomes" id="UP001596152"/>
    </source>
</evidence>
<sequence>MFATTRIGAVCVYVSDIARTRAFYGEVLGLPIQSMGDDDSGNDWLQAETAGGVEMLFFKQPAAPGGSPVIIFDLKTGDIAAVIDALEARGTEILSPVSEAPGGWSAEFADPDGHILSVFQAAGLRPA</sequence>
<protein>
    <submittedName>
        <fullName evidence="2">VOC family protein</fullName>
    </submittedName>
</protein>
<name>A0ABW0FW35_9CAUL</name>
<dbReference type="EMBL" id="JBHSLF010000050">
    <property type="protein sequence ID" value="MFC5345546.1"/>
    <property type="molecule type" value="Genomic_DNA"/>
</dbReference>
<comment type="caution">
    <text evidence="2">The sequence shown here is derived from an EMBL/GenBank/DDBJ whole genome shotgun (WGS) entry which is preliminary data.</text>
</comment>
<keyword evidence="3" id="KW-1185">Reference proteome</keyword>
<evidence type="ECO:0000313" key="2">
    <source>
        <dbReference type="EMBL" id="MFC5345546.1"/>
    </source>
</evidence>
<feature type="domain" description="VOC" evidence="1">
    <location>
        <begin position="6"/>
        <end position="121"/>
    </location>
</feature>
<proteinExistence type="predicted"/>
<dbReference type="Pfam" id="PF00903">
    <property type="entry name" value="Glyoxalase"/>
    <property type="match status" value="1"/>
</dbReference>
<organism evidence="2 3">
    <name type="scientific">Brevundimonas staleyi</name>
    <dbReference type="NCBI Taxonomy" id="74326"/>
    <lineage>
        <taxon>Bacteria</taxon>
        <taxon>Pseudomonadati</taxon>
        <taxon>Pseudomonadota</taxon>
        <taxon>Alphaproteobacteria</taxon>
        <taxon>Caulobacterales</taxon>
        <taxon>Caulobacteraceae</taxon>
        <taxon>Brevundimonas</taxon>
    </lineage>
</organism>
<dbReference type="InterPro" id="IPR004360">
    <property type="entry name" value="Glyas_Fos-R_dOase_dom"/>
</dbReference>
<dbReference type="Proteomes" id="UP001596152">
    <property type="component" value="Unassembled WGS sequence"/>
</dbReference>